<protein>
    <recommendedName>
        <fullName evidence="7">Major facilitator superfamily (MFS) profile domain-containing protein</fullName>
    </recommendedName>
</protein>
<evidence type="ECO:0000256" key="1">
    <source>
        <dbReference type="ARBA" id="ARBA00004141"/>
    </source>
</evidence>
<dbReference type="OrthoDB" id="6730379at2759"/>
<feature type="transmembrane region" description="Helical" evidence="6">
    <location>
        <begin position="227"/>
        <end position="250"/>
    </location>
</feature>
<evidence type="ECO:0000313" key="8">
    <source>
        <dbReference type="EMBL" id="KAF7722288.1"/>
    </source>
</evidence>
<comment type="subcellular location">
    <subcellularLocation>
        <location evidence="1">Membrane</location>
        <topology evidence="1">Multi-pass membrane protein</topology>
    </subcellularLocation>
</comment>
<gene>
    <name evidence="8" type="ORF">EC973_003472</name>
</gene>
<dbReference type="PANTHER" id="PTHR43791">
    <property type="entry name" value="PERMEASE-RELATED"/>
    <property type="match status" value="1"/>
</dbReference>
<name>A0A8H7BH79_9FUNG</name>
<evidence type="ECO:0000256" key="2">
    <source>
        <dbReference type="ARBA" id="ARBA00022448"/>
    </source>
</evidence>
<dbReference type="Pfam" id="PF07690">
    <property type="entry name" value="MFS_1"/>
    <property type="match status" value="1"/>
</dbReference>
<evidence type="ECO:0000259" key="7">
    <source>
        <dbReference type="PROSITE" id="PS50850"/>
    </source>
</evidence>
<feature type="transmembrane region" description="Helical" evidence="6">
    <location>
        <begin position="65"/>
        <end position="81"/>
    </location>
</feature>
<dbReference type="AlphaFoldDB" id="A0A8H7BH79"/>
<feature type="transmembrane region" description="Helical" evidence="6">
    <location>
        <begin position="132"/>
        <end position="151"/>
    </location>
</feature>
<feature type="transmembrane region" description="Helical" evidence="6">
    <location>
        <begin position="107"/>
        <end position="125"/>
    </location>
</feature>
<comment type="caution">
    <text evidence="8">The sequence shown here is derived from an EMBL/GenBank/DDBJ whole genome shotgun (WGS) entry which is preliminary data.</text>
</comment>
<dbReference type="InterPro" id="IPR020846">
    <property type="entry name" value="MFS_dom"/>
</dbReference>
<sequence length="339" mass="38555">MDAPIESKSEYAEDIRNIHTYSIEEKQINDSAIFENYVKLEYNTAGQAQYKISPTEKRLVRKLDFVYVMPLVILLNFLQFFDKTAITWGSLLGLITDNHLEGDQFNWISSIFYLGYLVFQPVNAIAIQRLPLAKYLGGIIMIWGLVLLLTFKSHNFSQLAGLRFLLGLFEAGVYPCCIVLLSTLYRRKEQAVRIGIVYICSGAAMTFGSLIGYGIGHMQGLANLAGWQWMMVILGAVTILVGIATFFFLVDNPKSKWLRLTKEEEQIVNDRILDNKVVRTKEIKKSHILEALTEIRFYCYIAVALLLSLQNGALSTFTGLITRGFGYDVIYISEFRFDN</sequence>
<dbReference type="Proteomes" id="UP000605846">
    <property type="component" value="Unassembled WGS sequence"/>
</dbReference>
<dbReference type="GO" id="GO:0016020">
    <property type="term" value="C:membrane"/>
    <property type="evidence" value="ECO:0007669"/>
    <property type="project" value="UniProtKB-SubCell"/>
</dbReference>
<dbReference type="InterPro" id="IPR036259">
    <property type="entry name" value="MFS_trans_sf"/>
</dbReference>
<keyword evidence="2" id="KW-0813">Transport</keyword>
<evidence type="ECO:0000313" key="9">
    <source>
        <dbReference type="Proteomes" id="UP000605846"/>
    </source>
</evidence>
<dbReference type="Gene3D" id="1.20.1250.20">
    <property type="entry name" value="MFS general substrate transporter like domains"/>
    <property type="match status" value="1"/>
</dbReference>
<keyword evidence="5 6" id="KW-0472">Membrane</keyword>
<keyword evidence="3 6" id="KW-0812">Transmembrane</keyword>
<accession>A0A8H7BH79</accession>
<evidence type="ECO:0000256" key="3">
    <source>
        <dbReference type="ARBA" id="ARBA00022692"/>
    </source>
</evidence>
<dbReference type="PANTHER" id="PTHR43791:SF36">
    <property type="entry name" value="TRANSPORTER, PUTATIVE (AFU_ORTHOLOGUE AFUA_6G08340)-RELATED"/>
    <property type="match status" value="1"/>
</dbReference>
<keyword evidence="4 6" id="KW-1133">Transmembrane helix</keyword>
<evidence type="ECO:0000256" key="4">
    <source>
        <dbReference type="ARBA" id="ARBA00022989"/>
    </source>
</evidence>
<proteinExistence type="predicted"/>
<dbReference type="GO" id="GO:0022857">
    <property type="term" value="F:transmembrane transporter activity"/>
    <property type="evidence" value="ECO:0007669"/>
    <property type="project" value="InterPro"/>
</dbReference>
<dbReference type="SUPFAM" id="SSF103473">
    <property type="entry name" value="MFS general substrate transporter"/>
    <property type="match status" value="1"/>
</dbReference>
<feature type="domain" description="Major facilitator superfamily (MFS) profile" evidence="7">
    <location>
        <begin position="68"/>
        <end position="339"/>
    </location>
</feature>
<feature type="transmembrane region" description="Helical" evidence="6">
    <location>
        <begin position="196"/>
        <end position="215"/>
    </location>
</feature>
<dbReference type="PROSITE" id="PS50850">
    <property type="entry name" value="MFS"/>
    <property type="match status" value="1"/>
</dbReference>
<evidence type="ECO:0000256" key="6">
    <source>
        <dbReference type="SAM" id="Phobius"/>
    </source>
</evidence>
<feature type="transmembrane region" description="Helical" evidence="6">
    <location>
        <begin position="163"/>
        <end position="184"/>
    </location>
</feature>
<evidence type="ECO:0000256" key="5">
    <source>
        <dbReference type="ARBA" id="ARBA00023136"/>
    </source>
</evidence>
<reference evidence="8" key="1">
    <citation type="submission" date="2020-01" db="EMBL/GenBank/DDBJ databases">
        <title>Genome Sequencing of Three Apophysomyces-Like Fungal Strains Confirms a Novel Fungal Genus in the Mucoromycota with divergent Burkholderia-like Endosymbiotic Bacteria.</title>
        <authorList>
            <person name="Stajich J.E."/>
            <person name="Macias A.M."/>
            <person name="Carter-House D."/>
            <person name="Lovett B."/>
            <person name="Kasson L.R."/>
            <person name="Berry K."/>
            <person name="Grigoriev I."/>
            <person name="Chang Y."/>
            <person name="Spatafora J."/>
            <person name="Kasson M.T."/>
        </authorList>
    </citation>
    <scope>NUCLEOTIDE SEQUENCE</scope>
    <source>
        <strain evidence="8">NRRL A-21654</strain>
    </source>
</reference>
<dbReference type="InterPro" id="IPR011701">
    <property type="entry name" value="MFS"/>
</dbReference>
<keyword evidence="9" id="KW-1185">Reference proteome</keyword>
<organism evidence="8 9">
    <name type="scientific">Apophysomyces ossiformis</name>
    <dbReference type="NCBI Taxonomy" id="679940"/>
    <lineage>
        <taxon>Eukaryota</taxon>
        <taxon>Fungi</taxon>
        <taxon>Fungi incertae sedis</taxon>
        <taxon>Mucoromycota</taxon>
        <taxon>Mucoromycotina</taxon>
        <taxon>Mucoromycetes</taxon>
        <taxon>Mucorales</taxon>
        <taxon>Mucorineae</taxon>
        <taxon>Mucoraceae</taxon>
        <taxon>Apophysomyces</taxon>
    </lineage>
</organism>
<dbReference type="EMBL" id="JABAYA010000203">
    <property type="protein sequence ID" value="KAF7722288.1"/>
    <property type="molecule type" value="Genomic_DNA"/>
</dbReference>